<feature type="compositionally biased region" description="Basic and acidic residues" evidence="1">
    <location>
        <begin position="24"/>
        <end position="49"/>
    </location>
</feature>
<sequence length="64" mass="6508">MGVGIAAGSSNGRTGAGPRTAGCPERDADARKEDTDARKEGTDARKEAVPDGYRISSPALTSSD</sequence>
<comment type="caution">
    <text evidence="2">The sequence shown here is derived from an EMBL/GenBank/DDBJ whole genome shotgun (WGS) entry which is preliminary data.</text>
</comment>
<evidence type="ECO:0000256" key="1">
    <source>
        <dbReference type="SAM" id="MobiDB-lite"/>
    </source>
</evidence>
<dbReference type="AlphaFoldDB" id="A0A371PYJ2"/>
<proteinExistence type="predicted"/>
<evidence type="ECO:0000313" key="2">
    <source>
        <dbReference type="EMBL" id="REK87411.1"/>
    </source>
</evidence>
<keyword evidence="3" id="KW-1185">Reference proteome</keyword>
<name>A0A371PYJ2_STRIH</name>
<dbReference type="RefSeq" id="WP_128509801.1">
    <property type="nucleotide sequence ID" value="NZ_QUAC01000215.1"/>
</dbReference>
<organism evidence="2 3">
    <name type="scientific">Streptomyces inhibens</name>
    <dbReference type="NCBI Taxonomy" id="2293571"/>
    <lineage>
        <taxon>Bacteria</taxon>
        <taxon>Bacillati</taxon>
        <taxon>Actinomycetota</taxon>
        <taxon>Actinomycetes</taxon>
        <taxon>Kitasatosporales</taxon>
        <taxon>Streptomycetaceae</taxon>
        <taxon>Streptomyces</taxon>
    </lineage>
</organism>
<gene>
    <name evidence="2" type="ORF">DY245_26910</name>
</gene>
<evidence type="ECO:0000313" key="3">
    <source>
        <dbReference type="Proteomes" id="UP000262477"/>
    </source>
</evidence>
<protein>
    <submittedName>
        <fullName evidence="2">Uncharacterized protein</fullName>
    </submittedName>
</protein>
<dbReference type="Proteomes" id="UP000262477">
    <property type="component" value="Unassembled WGS sequence"/>
</dbReference>
<reference evidence="2 3" key="1">
    <citation type="submission" date="2018-08" db="EMBL/GenBank/DDBJ databases">
        <title>Streptomyces NEAU-D10 sp. nov., a novel Actinomycete isolated from soil.</title>
        <authorList>
            <person name="Jin L."/>
        </authorList>
    </citation>
    <scope>NUCLEOTIDE SEQUENCE [LARGE SCALE GENOMIC DNA]</scope>
    <source>
        <strain evidence="2 3">NEAU-D10</strain>
    </source>
</reference>
<accession>A0A371PYJ2</accession>
<dbReference type="EMBL" id="QUAC01000215">
    <property type="protein sequence ID" value="REK87411.1"/>
    <property type="molecule type" value="Genomic_DNA"/>
</dbReference>
<feature type="region of interest" description="Disordered" evidence="1">
    <location>
        <begin position="1"/>
        <end position="64"/>
    </location>
</feature>